<dbReference type="GO" id="GO:0003746">
    <property type="term" value="F:translation elongation factor activity"/>
    <property type="evidence" value="ECO:0007669"/>
    <property type="project" value="UniProtKB-KW"/>
</dbReference>
<dbReference type="Pfam" id="PF00009">
    <property type="entry name" value="GTP_EFTU"/>
    <property type="match status" value="1"/>
</dbReference>
<dbReference type="Gene3D" id="3.30.70.240">
    <property type="match status" value="1"/>
</dbReference>
<keyword evidence="10" id="KW-1185">Reference proteome</keyword>
<dbReference type="RefSeq" id="WP_125404736.1">
    <property type="nucleotide sequence ID" value="NZ_JBEHHI010000003.1"/>
</dbReference>
<evidence type="ECO:0000259" key="8">
    <source>
        <dbReference type="SMART" id="SM00889"/>
    </source>
</evidence>
<dbReference type="InterPro" id="IPR005517">
    <property type="entry name" value="Transl_elong_EFG/EF2_IV"/>
</dbReference>
<organism evidence="9 10">
    <name type="scientific">Rhodovulum iodosum</name>
    <dbReference type="NCBI Taxonomy" id="68291"/>
    <lineage>
        <taxon>Bacteria</taxon>
        <taxon>Pseudomonadati</taxon>
        <taxon>Pseudomonadota</taxon>
        <taxon>Alphaproteobacteria</taxon>
        <taxon>Rhodobacterales</taxon>
        <taxon>Paracoccaceae</taxon>
        <taxon>Rhodovulum</taxon>
    </lineage>
</organism>
<comment type="caution">
    <text evidence="9">The sequence shown here is derived from an EMBL/GenBank/DDBJ whole genome shotgun (WGS) entry which is preliminary data.</text>
</comment>
<feature type="domain" description="Translation elongation factor EFG/EF2" evidence="8">
    <location>
        <begin position="427"/>
        <end position="544"/>
    </location>
</feature>
<evidence type="ECO:0000256" key="4">
    <source>
        <dbReference type="ARBA" id="ARBA00022917"/>
    </source>
</evidence>
<evidence type="ECO:0000256" key="5">
    <source>
        <dbReference type="ARBA" id="ARBA00023134"/>
    </source>
</evidence>
<evidence type="ECO:0000256" key="2">
    <source>
        <dbReference type="ARBA" id="ARBA00022741"/>
    </source>
</evidence>
<feature type="domain" description="Elongation factor EFG" evidence="7">
    <location>
        <begin position="546"/>
        <end position="635"/>
    </location>
</feature>
<sequence length="635" mass="68095">MRVFTVLGPSHSGKTTLVEALAGLDGGKPRKLDFFGGATATVFDFMDEPWAAFDIPGGMENIAEAGPVLAASDAAVLCVPPETDAAVLSAPYLRVLEEAGLPVLIFVNRIDTAADRISDIVSALQTYCAHGIVLRQVPMRQGDQIVGAVDLISERAWEYHEGTRSSLVELPEGMRDREQEARAELLEQLADFDDALLEQLIEDQRPMTGEVYDVATKVLQHHDLVPALLGAASHGNGILRLMKTLRHEVPGVDEVKARLPGGDAVLAVGCMADQVKHLGKTVLVRALDDGLAAGAPLCGTSVGNLTEIDARTQIQSLNPGEIGLTVKTDHLTLGSLYASDGAADMPGWAQPHVPVHRWMVSPVHEKDETRLSTALARLTEIDPGLGIDQDENSGHAILSTQGPLHLRRVIDKLADWVGIEVVTEEVPATLYETISKPVEKHHRHRKQSGGAGQFADVLIAVAPRERGAGFAFSEEVKGGAVPRNYIPAVEAGAQDALKEGPNGYPVVDVAVVLKDGKHHAVDSSDFAFRTAGKNAVREALAEARPLLLQPIMRVEIHVPSVFAGGLVPVISGLKGQVLGFETHPDHAGWDVFRTLLPKSAEPELFRTLGGATRGTAWFTAELDHYEELREAAPAH</sequence>
<dbReference type="InterPro" id="IPR041095">
    <property type="entry name" value="EFG_II"/>
</dbReference>
<dbReference type="InterPro" id="IPR000795">
    <property type="entry name" value="T_Tr_GTP-bd_dom"/>
</dbReference>
<dbReference type="InterPro" id="IPR027417">
    <property type="entry name" value="P-loop_NTPase"/>
</dbReference>
<evidence type="ECO:0000259" key="7">
    <source>
        <dbReference type="SMART" id="SM00838"/>
    </source>
</evidence>
<dbReference type="InterPro" id="IPR014721">
    <property type="entry name" value="Ribsml_uS5_D2-typ_fold_subgr"/>
</dbReference>
<evidence type="ECO:0000313" key="10">
    <source>
        <dbReference type="Proteomes" id="UP001560019"/>
    </source>
</evidence>
<name>A0ABV3XWK5_9RHOB</name>
<dbReference type="EMBL" id="JBEHHI010000003">
    <property type="protein sequence ID" value="MEX5729755.1"/>
    <property type="molecule type" value="Genomic_DNA"/>
</dbReference>
<evidence type="ECO:0000313" key="9">
    <source>
        <dbReference type="EMBL" id="MEX5729755.1"/>
    </source>
</evidence>
<dbReference type="Pfam" id="PF03764">
    <property type="entry name" value="EFG_IV"/>
    <property type="match status" value="1"/>
</dbReference>
<dbReference type="SUPFAM" id="SSF54211">
    <property type="entry name" value="Ribosomal protein S5 domain 2-like"/>
    <property type="match status" value="1"/>
</dbReference>
<keyword evidence="3 9" id="KW-0251">Elongation factor</keyword>
<proteinExistence type="predicted"/>
<accession>A0ABV3XWK5</accession>
<dbReference type="SUPFAM" id="SSF54980">
    <property type="entry name" value="EF-G C-terminal domain-like"/>
    <property type="match status" value="2"/>
</dbReference>
<gene>
    <name evidence="9" type="ORF">Ga0609869_003108</name>
</gene>
<dbReference type="SMART" id="SM00838">
    <property type="entry name" value="EFG_C"/>
    <property type="match status" value="1"/>
</dbReference>
<dbReference type="Pfam" id="PF14492">
    <property type="entry name" value="EFG_III"/>
    <property type="match status" value="1"/>
</dbReference>
<dbReference type="PANTHER" id="PTHR43261">
    <property type="entry name" value="TRANSLATION ELONGATION FACTOR G-RELATED"/>
    <property type="match status" value="1"/>
</dbReference>
<dbReference type="NCBIfam" id="NF009379">
    <property type="entry name" value="PRK12740.1-3"/>
    <property type="match status" value="1"/>
</dbReference>
<dbReference type="InterPro" id="IPR035647">
    <property type="entry name" value="EFG_III/V"/>
</dbReference>
<comment type="function">
    <text evidence="6">Catalyzes the GTP-dependent ribosomal translocation step during translation elongation. During this step, the ribosome changes from the pre-translocational (PRE) to the post-translocational (POST) state as the newly formed A-site-bound peptidyl-tRNA and P-site-bound deacylated tRNA move to the P and E sites, respectively. Catalyzes the coordinated movement of the two tRNA molecules, the mRNA and conformational changes in the ribosome.</text>
</comment>
<dbReference type="Pfam" id="PF00679">
    <property type="entry name" value="EFG_C"/>
    <property type="match status" value="1"/>
</dbReference>
<dbReference type="Gene3D" id="3.30.70.870">
    <property type="entry name" value="Elongation Factor G (Translational Gtpase), domain 3"/>
    <property type="match status" value="1"/>
</dbReference>
<evidence type="ECO:0000256" key="6">
    <source>
        <dbReference type="ARBA" id="ARBA00024731"/>
    </source>
</evidence>
<evidence type="ECO:0000256" key="3">
    <source>
        <dbReference type="ARBA" id="ARBA00022768"/>
    </source>
</evidence>
<dbReference type="Gene3D" id="3.30.230.10">
    <property type="match status" value="1"/>
</dbReference>
<dbReference type="Gene3D" id="3.40.50.300">
    <property type="entry name" value="P-loop containing nucleotide triphosphate hydrolases"/>
    <property type="match status" value="1"/>
</dbReference>
<dbReference type="InterPro" id="IPR000640">
    <property type="entry name" value="EFG_V-like"/>
</dbReference>
<keyword evidence="2" id="KW-0547">Nucleotide-binding</keyword>
<protein>
    <recommendedName>
        <fullName evidence="1">Elongation factor G</fullName>
    </recommendedName>
</protein>
<dbReference type="CDD" id="cd03713">
    <property type="entry name" value="EFG_mtEFG_C"/>
    <property type="match status" value="1"/>
</dbReference>
<dbReference type="SMART" id="SM00889">
    <property type="entry name" value="EFG_IV"/>
    <property type="match status" value="1"/>
</dbReference>
<dbReference type="CDD" id="cd01434">
    <property type="entry name" value="EFG_mtEFG1_IV"/>
    <property type="match status" value="1"/>
</dbReference>
<dbReference type="InterPro" id="IPR035649">
    <property type="entry name" value="EFG_V"/>
</dbReference>
<dbReference type="SUPFAM" id="SSF52540">
    <property type="entry name" value="P-loop containing nucleoside triphosphate hydrolases"/>
    <property type="match status" value="1"/>
</dbReference>
<reference evidence="9 10" key="1">
    <citation type="submission" date="2024-06" db="EMBL/GenBank/DDBJ databases">
        <title>Genome of Rhodovulum iodosum, a marine photoferrotroph.</title>
        <authorList>
            <person name="Bianchini G."/>
            <person name="Nikeleit V."/>
            <person name="Kappler A."/>
            <person name="Bryce C."/>
            <person name="Sanchez-Baracaldo P."/>
        </authorList>
    </citation>
    <scope>NUCLEOTIDE SEQUENCE [LARGE SCALE GENOMIC DNA]</scope>
    <source>
        <strain evidence="9 10">UT/N1</strain>
    </source>
</reference>
<dbReference type="Proteomes" id="UP001560019">
    <property type="component" value="Unassembled WGS sequence"/>
</dbReference>
<evidence type="ECO:0000256" key="1">
    <source>
        <dbReference type="ARBA" id="ARBA00017872"/>
    </source>
</evidence>
<keyword evidence="5" id="KW-0342">GTP-binding</keyword>
<keyword evidence="4" id="KW-0648">Protein biosynthesis</keyword>
<dbReference type="InterPro" id="IPR047872">
    <property type="entry name" value="EFG_IV"/>
</dbReference>
<dbReference type="PANTHER" id="PTHR43261:SF7">
    <property type="entry name" value="ELONGATION FACTOR G-LIKE PROTEIN"/>
    <property type="match status" value="1"/>
</dbReference>
<dbReference type="InterPro" id="IPR020568">
    <property type="entry name" value="Ribosomal_Su5_D2-typ_SF"/>
</dbReference>